<keyword evidence="12" id="KW-0732">Signal</keyword>
<protein>
    <recommendedName>
        <fullName evidence="4">alpha-amylase</fullName>
        <ecNumber evidence="4">3.2.1.1</ecNumber>
    </recommendedName>
</protein>
<evidence type="ECO:0000256" key="7">
    <source>
        <dbReference type="ARBA" id="ARBA00022837"/>
    </source>
</evidence>
<gene>
    <name evidence="14" type="ORF">B0H15DRAFT_776685</name>
</gene>
<evidence type="ECO:0000256" key="6">
    <source>
        <dbReference type="ARBA" id="ARBA00022801"/>
    </source>
</evidence>
<reference evidence="14" key="1">
    <citation type="submission" date="2023-03" db="EMBL/GenBank/DDBJ databases">
        <title>Massive genome expansion in bonnet fungi (Mycena s.s.) driven by repeated elements and novel gene families across ecological guilds.</title>
        <authorList>
            <consortium name="Lawrence Berkeley National Laboratory"/>
            <person name="Harder C.B."/>
            <person name="Miyauchi S."/>
            <person name="Viragh M."/>
            <person name="Kuo A."/>
            <person name="Thoen E."/>
            <person name="Andreopoulos B."/>
            <person name="Lu D."/>
            <person name="Skrede I."/>
            <person name="Drula E."/>
            <person name="Henrissat B."/>
            <person name="Morin E."/>
            <person name="Kohler A."/>
            <person name="Barry K."/>
            <person name="LaButti K."/>
            <person name="Morin E."/>
            <person name="Salamov A."/>
            <person name="Lipzen A."/>
            <person name="Mereny Z."/>
            <person name="Hegedus B."/>
            <person name="Baldrian P."/>
            <person name="Stursova M."/>
            <person name="Weitz H."/>
            <person name="Taylor A."/>
            <person name="Grigoriev I.V."/>
            <person name="Nagy L.G."/>
            <person name="Martin F."/>
            <person name="Kauserud H."/>
        </authorList>
    </citation>
    <scope>NUCLEOTIDE SEQUENCE</scope>
    <source>
        <strain evidence="14">CBHHK173m</strain>
    </source>
</reference>
<dbReference type="SMART" id="SM00642">
    <property type="entry name" value="Aamy"/>
    <property type="match status" value="1"/>
</dbReference>
<dbReference type="Proteomes" id="UP001222325">
    <property type="component" value="Unassembled WGS sequence"/>
</dbReference>
<comment type="catalytic activity">
    <reaction evidence="1">
        <text>Endohydrolysis of (1-&gt;4)-alpha-D-glucosidic linkages in polysaccharides containing three or more (1-&gt;4)-alpha-linked D-glucose units.</text>
        <dbReference type="EC" id="3.2.1.1"/>
    </reaction>
</comment>
<sequence length="607" mass="62538">MWPSPALLPALGLPWLALALASPTPTQIQNGTAAPVGSRAPAGAKGVIVQLFEWNWDSVAAECTAFLGPAGYAFVQAVSPPQEHVAGAQWWTAYQPVSYVLASRHGDEAQFARMVSTCHAAGVRVLADTVWNHMAGGAAGTGTAGSPWAHYDYPGVYRDQDFHHCGLAPGDDIADYTSRAQVQTCQLVHLADTRDRNRPRRATLAAYGKQASRLGVDGLRLERGENVHMPASDIAAILSRLTAPGTGTGKPYVTQEVSSSAGEAVQPGEYVGNGDVQEFRYTAALRDAFSGADPGGIAGLRELEGRGWIPSALANVFVANHDTERNAVSLTPASPASTYLLATLFSLAHPYGTPTVLSSYVFSAFDEGAPDGGAGACSATGGAGAEGGWWCQHRWGAVKGMVGWRNWVGNAAMEGWVAPRADRVAFGRGARGFVAINNADAPWGAVFATALPAGGYCDVVGGASVGGTCTGAGFTVAPGGTFAATVPARGAIAIHTGQLGTGSGPGEGGGGPVAVRFEETATTVVGENVFLVGNLAQLGAWAPASAIALSAATYPVWTATVALPPNTAFEYKFIRKEADGSVIWESDPNRSATTGASGVLTITAAWK</sequence>
<evidence type="ECO:0000259" key="13">
    <source>
        <dbReference type="PROSITE" id="PS51166"/>
    </source>
</evidence>
<dbReference type="FunFam" id="2.60.40.10:FF:000552">
    <property type="entry name" value="Related to glucoamylase"/>
    <property type="match status" value="1"/>
</dbReference>
<dbReference type="Gene3D" id="2.60.40.1180">
    <property type="entry name" value="Golgi alpha-mannosidase II"/>
    <property type="match status" value="1"/>
</dbReference>
<dbReference type="PROSITE" id="PS51166">
    <property type="entry name" value="CBM20"/>
    <property type="match status" value="1"/>
</dbReference>
<dbReference type="SMART" id="SM01065">
    <property type="entry name" value="CBM_2"/>
    <property type="match status" value="1"/>
</dbReference>
<dbReference type="SUPFAM" id="SSF51445">
    <property type="entry name" value="(Trans)glycosidases"/>
    <property type="match status" value="1"/>
</dbReference>
<comment type="caution">
    <text evidence="14">The sequence shown here is derived from an EMBL/GenBank/DDBJ whole genome shotgun (WGS) entry which is preliminary data.</text>
</comment>
<dbReference type="EC" id="3.2.1.1" evidence="4"/>
<evidence type="ECO:0000256" key="9">
    <source>
        <dbReference type="ARBA" id="ARBA00023295"/>
    </source>
</evidence>
<feature type="domain" description="CBM20" evidence="13">
    <location>
        <begin position="507"/>
        <end position="607"/>
    </location>
</feature>
<dbReference type="SUPFAM" id="SSF51011">
    <property type="entry name" value="Glycosyl hydrolase domain"/>
    <property type="match status" value="1"/>
</dbReference>
<dbReference type="Gene3D" id="2.60.40.10">
    <property type="entry name" value="Immunoglobulins"/>
    <property type="match status" value="1"/>
</dbReference>
<evidence type="ECO:0000256" key="8">
    <source>
        <dbReference type="ARBA" id="ARBA00023277"/>
    </source>
</evidence>
<dbReference type="AlphaFoldDB" id="A0AAD6XSZ7"/>
<keyword evidence="5" id="KW-0479">Metal-binding</keyword>
<evidence type="ECO:0000256" key="5">
    <source>
        <dbReference type="ARBA" id="ARBA00022723"/>
    </source>
</evidence>
<evidence type="ECO:0000256" key="12">
    <source>
        <dbReference type="SAM" id="SignalP"/>
    </source>
</evidence>
<dbReference type="Pfam" id="PF00686">
    <property type="entry name" value="CBM_20"/>
    <property type="match status" value="1"/>
</dbReference>
<evidence type="ECO:0000256" key="2">
    <source>
        <dbReference type="ARBA" id="ARBA00001913"/>
    </source>
</evidence>
<dbReference type="GO" id="GO:0004556">
    <property type="term" value="F:alpha-amylase activity"/>
    <property type="evidence" value="ECO:0007669"/>
    <property type="project" value="UniProtKB-EC"/>
</dbReference>
<evidence type="ECO:0000256" key="4">
    <source>
        <dbReference type="ARBA" id="ARBA00012595"/>
    </source>
</evidence>
<dbReference type="InterPro" id="IPR006046">
    <property type="entry name" value="Alpha_amylase"/>
</dbReference>
<dbReference type="InterPro" id="IPR017853">
    <property type="entry name" value="GH"/>
</dbReference>
<dbReference type="CDD" id="cd11317">
    <property type="entry name" value="AmyAc_bac_euk_AmyA"/>
    <property type="match status" value="1"/>
</dbReference>
<accession>A0AAD6XSZ7</accession>
<dbReference type="PRINTS" id="PR00110">
    <property type="entry name" value="ALPHAAMYLASE"/>
</dbReference>
<dbReference type="InterPro" id="IPR002044">
    <property type="entry name" value="CBM20"/>
</dbReference>
<keyword evidence="8" id="KW-0119">Carbohydrate metabolism</keyword>
<dbReference type="InterPro" id="IPR031319">
    <property type="entry name" value="A-amylase_C"/>
</dbReference>
<dbReference type="InterPro" id="IPR013780">
    <property type="entry name" value="Glyco_hydro_b"/>
</dbReference>
<dbReference type="InterPro" id="IPR006048">
    <property type="entry name" value="A-amylase/branching_C"/>
</dbReference>
<proteinExistence type="inferred from homology"/>
<dbReference type="Pfam" id="PF02806">
    <property type="entry name" value="Alpha-amylase_C"/>
    <property type="match status" value="1"/>
</dbReference>
<evidence type="ECO:0000256" key="3">
    <source>
        <dbReference type="ARBA" id="ARBA00008061"/>
    </source>
</evidence>
<dbReference type="Gene3D" id="3.20.20.80">
    <property type="entry name" value="Glycosidases"/>
    <property type="match status" value="1"/>
</dbReference>
<dbReference type="SUPFAM" id="SSF49452">
    <property type="entry name" value="Starch-binding domain-like"/>
    <property type="match status" value="1"/>
</dbReference>
<organism evidence="14 15">
    <name type="scientific">Mycena belliarum</name>
    <dbReference type="NCBI Taxonomy" id="1033014"/>
    <lineage>
        <taxon>Eukaryota</taxon>
        <taxon>Fungi</taxon>
        <taxon>Dikarya</taxon>
        <taxon>Basidiomycota</taxon>
        <taxon>Agaricomycotina</taxon>
        <taxon>Agaricomycetes</taxon>
        <taxon>Agaricomycetidae</taxon>
        <taxon>Agaricales</taxon>
        <taxon>Marasmiineae</taxon>
        <taxon>Mycenaceae</taxon>
        <taxon>Mycena</taxon>
    </lineage>
</organism>
<keyword evidence="9" id="KW-0326">Glycosidase</keyword>
<dbReference type="EMBL" id="JARJCN010000016">
    <property type="protein sequence ID" value="KAJ7093267.1"/>
    <property type="molecule type" value="Genomic_DNA"/>
</dbReference>
<dbReference type="PANTHER" id="PTHR43447">
    <property type="entry name" value="ALPHA-AMYLASE"/>
    <property type="match status" value="1"/>
</dbReference>
<evidence type="ECO:0000256" key="10">
    <source>
        <dbReference type="ARBA" id="ARBA00023326"/>
    </source>
</evidence>
<evidence type="ECO:0000256" key="11">
    <source>
        <dbReference type="RuleBase" id="RU003615"/>
    </source>
</evidence>
<feature type="signal peptide" evidence="12">
    <location>
        <begin position="1"/>
        <end position="21"/>
    </location>
</feature>
<comment type="cofactor">
    <cofactor evidence="2">
        <name>Ca(2+)</name>
        <dbReference type="ChEBI" id="CHEBI:29108"/>
    </cofactor>
</comment>
<comment type="similarity">
    <text evidence="3 11">Belongs to the glycosyl hydrolase 13 family.</text>
</comment>
<keyword evidence="7" id="KW-0106">Calcium</keyword>
<dbReference type="SMART" id="SM00632">
    <property type="entry name" value="Aamy_C"/>
    <property type="match status" value="1"/>
</dbReference>
<dbReference type="GO" id="GO:0000272">
    <property type="term" value="P:polysaccharide catabolic process"/>
    <property type="evidence" value="ECO:0007669"/>
    <property type="project" value="UniProtKB-KW"/>
</dbReference>
<keyword evidence="6 14" id="KW-0378">Hydrolase</keyword>
<evidence type="ECO:0000313" key="15">
    <source>
        <dbReference type="Proteomes" id="UP001222325"/>
    </source>
</evidence>
<dbReference type="GO" id="GO:0046872">
    <property type="term" value="F:metal ion binding"/>
    <property type="evidence" value="ECO:0007669"/>
    <property type="project" value="UniProtKB-KW"/>
</dbReference>
<evidence type="ECO:0000313" key="14">
    <source>
        <dbReference type="EMBL" id="KAJ7093267.1"/>
    </source>
</evidence>
<name>A0AAD6XSZ7_9AGAR</name>
<dbReference type="CDD" id="cd05808">
    <property type="entry name" value="CBM20_alpha_amylase"/>
    <property type="match status" value="1"/>
</dbReference>
<evidence type="ECO:0000256" key="1">
    <source>
        <dbReference type="ARBA" id="ARBA00000548"/>
    </source>
</evidence>
<keyword evidence="15" id="KW-1185">Reference proteome</keyword>
<feature type="chain" id="PRO_5041900339" description="alpha-amylase" evidence="12">
    <location>
        <begin position="22"/>
        <end position="607"/>
    </location>
</feature>
<dbReference type="InterPro" id="IPR006047">
    <property type="entry name" value="GH13_cat_dom"/>
</dbReference>
<dbReference type="GO" id="GO:2001070">
    <property type="term" value="F:starch binding"/>
    <property type="evidence" value="ECO:0007669"/>
    <property type="project" value="InterPro"/>
</dbReference>
<dbReference type="InterPro" id="IPR013784">
    <property type="entry name" value="Carb-bd-like_fold"/>
</dbReference>
<dbReference type="InterPro" id="IPR013783">
    <property type="entry name" value="Ig-like_fold"/>
</dbReference>
<keyword evidence="10" id="KW-0624">Polysaccharide degradation</keyword>